<dbReference type="Proteomes" id="UP001428774">
    <property type="component" value="Unassembled WGS sequence"/>
</dbReference>
<keyword evidence="3" id="KW-1185">Reference proteome</keyword>
<dbReference type="AlphaFoldDB" id="A0AAW9SM49"/>
<keyword evidence="2" id="KW-0378">Hydrolase</keyword>
<dbReference type="EC" id="3.4.-.-" evidence="2"/>
<dbReference type="InterPro" id="IPR050570">
    <property type="entry name" value="Cell_wall_metabolism_enzyme"/>
</dbReference>
<gene>
    <name evidence="2" type="ORF">ABFB10_17655</name>
</gene>
<organism evidence="2 3">
    <name type="scientific">Ponticoccus litoralis</name>
    <dbReference type="NCBI Taxonomy" id="422297"/>
    <lineage>
        <taxon>Bacteria</taxon>
        <taxon>Pseudomonadati</taxon>
        <taxon>Pseudomonadota</taxon>
        <taxon>Alphaproteobacteria</taxon>
        <taxon>Rhodobacterales</taxon>
        <taxon>Roseobacteraceae</taxon>
        <taxon>Ponticoccus</taxon>
    </lineage>
</organism>
<evidence type="ECO:0000313" key="3">
    <source>
        <dbReference type="Proteomes" id="UP001428774"/>
    </source>
</evidence>
<sequence length="62" mass="7042">MLIRHPDDLISVYTYVDDISVKKGDAVSKGQSIARVRSGDPSFLHFEVRKGFESTDPMPYLR</sequence>
<dbReference type="Pfam" id="PF01551">
    <property type="entry name" value="Peptidase_M23"/>
    <property type="match status" value="1"/>
</dbReference>
<comment type="caution">
    <text evidence="2">The sequence shown here is derived from an EMBL/GenBank/DDBJ whole genome shotgun (WGS) entry which is preliminary data.</text>
</comment>
<dbReference type="GO" id="GO:0004222">
    <property type="term" value="F:metalloendopeptidase activity"/>
    <property type="evidence" value="ECO:0007669"/>
    <property type="project" value="TreeGrafter"/>
</dbReference>
<accession>A0AAW9SM49</accession>
<name>A0AAW9SM49_9RHOB</name>
<dbReference type="PANTHER" id="PTHR21666">
    <property type="entry name" value="PEPTIDASE-RELATED"/>
    <property type="match status" value="1"/>
</dbReference>
<reference evidence="2 3" key="1">
    <citation type="submission" date="2024-05" db="EMBL/GenBank/DDBJ databases">
        <title>Genome sequence of Ponticoccus litoralis KCCM 90028.</title>
        <authorList>
            <person name="Kim J.M."/>
            <person name="Lee J.K."/>
            <person name="Choi B.J."/>
            <person name="Bayburt H."/>
            <person name="Baek J.H."/>
            <person name="Jeon C.O."/>
        </authorList>
    </citation>
    <scope>NUCLEOTIDE SEQUENCE [LARGE SCALE GENOMIC DNA]</scope>
    <source>
        <strain evidence="2 3">KCCM 90028</strain>
    </source>
</reference>
<dbReference type="EMBL" id="JBDNCH010000002">
    <property type="protein sequence ID" value="MEN9062540.1"/>
    <property type="molecule type" value="Genomic_DNA"/>
</dbReference>
<dbReference type="PANTHER" id="PTHR21666:SF270">
    <property type="entry name" value="MUREIN HYDROLASE ACTIVATOR ENVC"/>
    <property type="match status" value="1"/>
</dbReference>
<evidence type="ECO:0000259" key="1">
    <source>
        <dbReference type="Pfam" id="PF01551"/>
    </source>
</evidence>
<proteinExistence type="predicted"/>
<dbReference type="SUPFAM" id="SSF51261">
    <property type="entry name" value="Duplicated hybrid motif"/>
    <property type="match status" value="1"/>
</dbReference>
<evidence type="ECO:0000313" key="2">
    <source>
        <dbReference type="EMBL" id="MEN9062540.1"/>
    </source>
</evidence>
<dbReference type="InterPro" id="IPR016047">
    <property type="entry name" value="M23ase_b-sheet_dom"/>
</dbReference>
<dbReference type="CDD" id="cd12797">
    <property type="entry name" value="M23_peptidase"/>
    <property type="match status" value="1"/>
</dbReference>
<dbReference type="InterPro" id="IPR011055">
    <property type="entry name" value="Dup_hybrid_motif"/>
</dbReference>
<dbReference type="Gene3D" id="2.70.70.10">
    <property type="entry name" value="Glucose Permease (Domain IIA)"/>
    <property type="match status" value="1"/>
</dbReference>
<feature type="domain" description="M23ase beta-sheet core" evidence="1">
    <location>
        <begin position="2"/>
        <end position="57"/>
    </location>
</feature>
<protein>
    <submittedName>
        <fullName evidence="2">M23 family metallopeptidase</fullName>
        <ecNumber evidence="2">3.4.-.-</ecNumber>
    </submittedName>
</protein>